<comment type="caution">
    <text evidence="2">The sequence shown here is derived from an EMBL/GenBank/DDBJ whole genome shotgun (WGS) entry which is preliminary data.</text>
</comment>
<evidence type="ECO:0000313" key="3">
    <source>
        <dbReference type="Proteomes" id="UP000282184"/>
    </source>
</evidence>
<dbReference type="OrthoDB" id="5771572at2"/>
<keyword evidence="3" id="KW-1185">Reference proteome</keyword>
<dbReference type="Proteomes" id="UP000282184">
    <property type="component" value="Unassembled WGS sequence"/>
</dbReference>
<comment type="similarity">
    <text evidence="1">Belongs to the UPF0175 family.</text>
</comment>
<evidence type="ECO:0000256" key="1">
    <source>
        <dbReference type="ARBA" id="ARBA00005651"/>
    </source>
</evidence>
<evidence type="ECO:0000313" key="2">
    <source>
        <dbReference type="EMBL" id="RTQ50204.1"/>
    </source>
</evidence>
<dbReference type="RefSeq" id="WP_126693254.1">
    <property type="nucleotide sequence ID" value="NZ_RXOF01000005.1"/>
</dbReference>
<dbReference type="PANTHER" id="PTHR37525:SF1">
    <property type="entry name" value="UPF0175 PROTEIN SSL1255"/>
    <property type="match status" value="1"/>
</dbReference>
<organism evidence="2 3">
    <name type="scientific">Hymenobacter gummosus</name>
    <dbReference type="NCBI Taxonomy" id="1776032"/>
    <lineage>
        <taxon>Bacteria</taxon>
        <taxon>Pseudomonadati</taxon>
        <taxon>Bacteroidota</taxon>
        <taxon>Cytophagia</taxon>
        <taxon>Cytophagales</taxon>
        <taxon>Hymenobacteraceae</taxon>
        <taxon>Hymenobacter</taxon>
    </lineage>
</organism>
<dbReference type="Pfam" id="PF03683">
    <property type="entry name" value="UPF0175"/>
    <property type="match status" value="1"/>
</dbReference>
<proteinExistence type="inferred from homology"/>
<reference evidence="2 3" key="1">
    <citation type="submission" date="2018-12" db="EMBL/GenBank/DDBJ databases">
        <title>Hymenobacter gummosus sp. nov., isolated from a spring.</title>
        <authorList>
            <person name="Nie L."/>
        </authorList>
    </citation>
    <scope>NUCLEOTIDE SEQUENCE [LARGE SCALE GENOMIC DNA]</scope>
    <source>
        <strain evidence="2 3">KCTC 52166</strain>
    </source>
</reference>
<dbReference type="InterPro" id="IPR052264">
    <property type="entry name" value="UPF0175_domain"/>
</dbReference>
<dbReference type="InterPro" id="IPR005368">
    <property type="entry name" value="UPF0175"/>
</dbReference>
<dbReference type="EMBL" id="RXOF01000005">
    <property type="protein sequence ID" value="RTQ50204.1"/>
    <property type="molecule type" value="Genomic_DNA"/>
</dbReference>
<gene>
    <name evidence="2" type="ORF">EJV47_11260</name>
</gene>
<sequence length="75" mass="8159">MKTLTLTIPDSLDLSAREAAMLLATRLYEQGKLTLGQAAELAGYSKRTFMELLADYGVSVINHSPDDLARDMANA</sequence>
<accession>A0A431U3Y7</accession>
<dbReference type="PANTHER" id="PTHR37525">
    <property type="entry name" value="UPF0175 PROTEIN SSL1255"/>
    <property type="match status" value="1"/>
</dbReference>
<protein>
    <submittedName>
        <fullName evidence="2">UPF0175 family protein</fullName>
    </submittedName>
</protein>
<dbReference type="AlphaFoldDB" id="A0A431U3Y7"/>
<name>A0A431U3Y7_9BACT</name>